<gene>
    <name evidence="1" type="ORF">CODIS_18270</name>
</gene>
<reference evidence="1 2" key="1">
    <citation type="submission" date="2016-06" db="EMBL/GenBank/DDBJ databases">
        <title>Genome sequence of endosymbiont of Candidatus Endolucinida thiodiazotropha.</title>
        <authorList>
            <person name="Poehlein A."/>
            <person name="Koenig S."/>
            <person name="Heiden S.E."/>
            <person name="Thuermer A."/>
            <person name="Voget S."/>
            <person name="Daniel R."/>
            <person name="Markert S."/>
            <person name="Gros O."/>
            <person name="Schweder T."/>
        </authorList>
    </citation>
    <scope>NUCLEOTIDE SEQUENCE [LARGE SCALE GENOMIC DNA]</scope>
    <source>
        <strain evidence="1 2">COS</strain>
    </source>
</reference>
<sequence>MTIAHAEFLRSLSPLKQHYQIEIDEAGREVEISSRGLRAVLQLHEMGPIKLGSLTMPSLKVVFRFEDSAVDELSQFWTRFDLCFRRGGG</sequence>
<name>A0A7Z0VLV1_9GAMM</name>
<accession>A0A7Z0VLV1</accession>
<proteinExistence type="predicted"/>
<dbReference type="RefSeq" id="WP_154723062.1">
    <property type="nucleotide sequence ID" value="NZ_MARB01000008.1"/>
</dbReference>
<dbReference type="EMBL" id="MARB01000008">
    <property type="protein sequence ID" value="ODJ88053.1"/>
    <property type="molecule type" value="Genomic_DNA"/>
</dbReference>
<organism evidence="1 2">
    <name type="scientific">Candidatus Thiodiazotropha endolucinida</name>
    <dbReference type="NCBI Taxonomy" id="1655433"/>
    <lineage>
        <taxon>Bacteria</taxon>
        <taxon>Pseudomonadati</taxon>
        <taxon>Pseudomonadota</taxon>
        <taxon>Gammaproteobacteria</taxon>
        <taxon>Chromatiales</taxon>
        <taxon>Sedimenticolaceae</taxon>
        <taxon>Candidatus Thiodiazotropha</taxon>
    </lineage>
</organism>
<dbReference type="InterPro" id="IPR036473">
    <property type="entry name" value="Mopterin_CF_MoaD-rel_C_sf"/>
</dbReference>
<protein>
    <submittedName>
        <fullName evidence="1">Uncharacterized protein</fullName>
    </submittedName>
</protein>
<dbReference type="AlphaFoldDB" id="A0A7Z0VLV1"/>
<dbReference type="Proteomes" id="UP000094769">
    <property type="component" value="Unassembled WGS sequence"/>
</dbReference>
<comment type="caution">
    <text evidence="1">The sequence shown here is derived from an EMBL/GenBank/DDBJ whole genome shotgun (WGS) entry which is preliminary data.</text>
</comment>
<evidence type="ECO:0000313" key="2">
    <source>
        <dbReference type="Proteomes" id="UP000094769"/>
    </source>
</evidence>
<keyword evidence="2" id="KW-1185">Reference proteome</keyword>
<evidence type="ECO:0000313" key="1">
    <source>
        <dbReference type="EMBL" id="ODJ88053.1"/>
    </source>
</evidence>
<dbReference type="Gene3D" id="3.30.1370.80">
    <property type="entry name" value="Molybdopterin cofactor biosynthesis MoaD-related, C-terminal domain"/>
    <property type="match status" value="1"/>
</dbReference>
<dbReference type="OrthoDB" id="9808458at2"/>